<dbReference type="GeneID" id="26642188"/>
<accession>V5TGW0</accession>
<dbReference type="RefSeq" id="YP_009215850.1">
    <property type="nucleotide sequence ID" value="NC_028982.1"/>
</dbReference>
<keyword evidence="2" id="KW-1185">Reference proteome</keyword>
<gene>
    <name evidence="1" type="ORF">JL_70</name>
</gene>
<dbReference type="GO" id="GO:0006352">
    <property type="term" value="P:DNA-templated transcription initiation"/>
    <property type="evidence" value="ECO:0007669"/>
    <property type="project" value="InterPro"/>
</dbReference>
<protein>
    <submittedName>
        <fullName evidence="1">Uncharacterized protein</fullName>
    </submittedName>
</protein>
<dbReference type="OrthoDB" id="32146at10239"/>
<proteinExistence type="predicted"/>
<dbReference type="Proteomes" id="UP000015092">
    <property type="component" value="Segment"/>
</dbReference>
<dbReference type="SUPFAM" id="SSF88946">
    <property type="entry name" value="Sigma2 domain of RNA polymerase sigma factors"/>
    <property type="match status" value="1"/>
</dbReference>
<dbReference type="EMBL" id="KC595512">
    <property type="protein sequence ID" value="AHB63466.1"/>
    <property type="molecule type" value="Genomic_DNA"/>
</dbReference>
<organism evidence="1 2">
    <name type="scientific">Bacillus phage JL</name>
    <dbReference type="NCBI Taxonomy" id="1296655"/>
    <lineage>
        <taxon>Viruses</taxon>
        <taxon>Duplodnaviria</taxon>
        <taxon>Heunggongvirae</taxon>
        <taxon>Uroviricota</taxon>
        <taxon>Caudoviricetes</taxon>
        <taxon>Herelleviridae</taxon>
        <taxon>Spounavirinae</taxon>
        <taxon>Siminovitchvirus</taxon>
        <taxon>Siminovitchvirus JL</taxon>
    </lineage>
</organism>
<dbReference type="InterPro" id="IPR013325">
    <property type="entry name" value="RNA_pol_sigma_r2"/>
</dbReference>
<reference evidence="1 2" key="1">
    <citation type="journal article" date="2014" name="Genome Announc.">
        <title>Genome Sequences of Three Novel Bacillus cereus Bacteriophages.</title>
        <authorList>
            <person name="Grose J.H."/>
            <person name="Jensen J.D."/>
            <person name="Merrill B.D."/>
            <person name="Fisher J.N."/>
            <person name="Burnett S.H."/>
            <person name="Breakwell D.P."/>
        </authorList>
    </citation>
    <scope>NUCLEOTIDE SEQUENCE [LARGE SCALE GENOMIC DNA]</scope>
</reference>
<dbReference type="Gene3D" id="1.10.1740.10">
    <property type="match status" value="1"/>
</dbReference>
<name>V5TGW0_9CAUD</name>
<dbReference type="GO" id="GO:0003700">
    <property type="term" value="F:DNA-binding transcription factor activity"/>
    <property type="evidence" value="ECO:0007669"/>
    <property type="project" value="InterPro"/>
</dbReference>
<evidence type="ECO:0000313" key="1">
    <source>
        <dbReference type="EMBL" id="AHB63466.1"/>
    </source>
</evidence>
<sequence>MISKPLLFLWVKGSSPNWHSLITLKRKCIHMYNYTYFAVGGIRPKYQYDNKELFEKLESAKTEEERKEIRSMIYLNNLAIVAKCMDKWFPGNGIRRFCNRHRITPDDLFSDISFALYRAIETFKGGKFTSYAGFCMDNKIREVYRYYKYRENVTTSLQEDASEEQGNSDKERKVEEVYLSIEDTGYNSVVDREEFERILPYLKRRFRRKNEAKVLDVFLSEVKKDAGDMLTQRQMAEVIGVSKSTVNKTVTEINKYARQIRRELDESELQRQTN</sequence>
<evidence type="ECO:0000313" key="2">
    <source>
        <dbReference type="Proteomes" id="UP000015092"/>
    </source>
</evidence>
<dbReference type="KEGG" id="vg:26642188"/>